<dbReference type="AlphaFoldDB" id="A0A0H5B8M1"/>
<dbReference type="EC" id="2.5.1.18" evidence="1"/>
<name>A0A0H5B8M1_IDIPA</name>
<dbReference type="InterPro" id="IPR004045">
    <property type="entry name" value="Glutathione_S-Trfase_N"/>
</dbReference>
<sequence length="171" mass="20238">MPETMAIARYLAREYGFYPRSPMDMMRCDYIADCFYEIMHDYMRYYHWKNGRFRFNISGTGSNSGMNSPTSSGGDMNSNFDNYMQWRYMNTCHRILPFLERTLDMQNGGRSFFVGDQMLWCDMMCYCSLENPSMENQSMLSKYPKLMALRSRVASHPKISGYLKSRSNTNW</sequence>
<dbReference type="InterPro" id="IPR036282">
    <property type="entry name" value="Glutathione-S-Trfase_C_sf"/>
</dbReference>
<dbReference type="PANTHER" id="PTHR11571">
    <property type="entry name" value="GLUTATHIONE S-TRANSFERASE"/>
    <property type="match status" value="1"/>
</dbReference>
<dbReference type="InterPro" id="IPR004046">
    <property type="entry name" value="GST_C"/>
</dbReference>
<organism evidence="6">
    <name type="scientific">Idiosepius paradoxus</name>
    <name type="common">Northern pygmy squid</name>
    <dbReference type="NCBI Taxonomy" id="294707"/>
    <lineage>
        <taxon>Eukaryota</taxon>
        <taxon>Metazoa</taxon>
        <taxon>Spiralia</taxon>
        <taxon>Lophotrochozoa</taxon>
        <taxon>Mollusca</taxon>
        <taxon>Cephalopoda</taxon>
        <taxon>Coleoidea</taxon>
        <taxon>Decapodiformes</taxon>
        <taxon>Decapodiformes incertae sedis</taxon>
        <taxon>Idiosepiidae</taxon>
        <taxon>Idiosepius</taxon>
    </lineage>
</organism>
<dbReference type="GO" id="GO:0006749">
    <property type="term" value="P:glutathione metabolic process"/>
    <property type="evidence" value="ECO:0007669"/>
    <property type="project" value="TreeGrafter"/>
</dbReference>
<dbReference type="CDD" id="cd03192">
    <property type="entry name" value="GST_C_Sigma_like"/>
    <property type="match status" value="1"/>
</dbReference>
<comment type="catalytic activity">
    <reaction evidence="3">
        <text>RX + glutathione = an S-substituted glutathione + a halide anion + H(+)</text>
        <dbReference type="Rhea" id="RHEA:16437"/>
        <dbReference type="ChEBI" id="CHEBI:15378"/>
        <dbReference type="ChEBI" id="CHEBI:16042"/>
        <dbReference type="ChEBI" id="CHEBI:17792"/>
        <dbReference type="ChEBI" id="CHEBI:57925"/>
        <dbReference type="ChEBI" id="CHEBI:90779"/>
        <dbReference type="EC" id="2.5.1.18"/>
    </reaction>
</comment>
<evidence type="ECO:0000256" key="3">
    <source>
        <dbReference type="ARBA" id="ARBA00047960"/>
    </source>
</evidence>
<reference evidence="6" key="2">
    <citation type="submission" date="2015-01" db="EMBL/GenBank/DDBJ databases">
        <authorList>
            <person name="Yoshida M."/>
            <person name="Moroz L.L."/>
            <person name="Ogura A."/>
        </authorList>
    </citation>
    <scope>NUCLEOTIDE SEQUENCE</scope>
</reference>
<protein>
    <recommendedName>
        <fullName evidence="1">glutathione transferase</fullName>
        <ecNumber evidence="1">2.5.1.18</ecNumber>
    </recommendedName>
</protein>
<evidence type="ECO:0000259" key="5">
    <source>
        <dbReference type="PROSITE" id="PS50405"/>
    </source>
</evidence>
<evidence type="ECO:0000259" key="4">
    <source>
        <dbReference type="PROSITE" id="PS50404"/>
    </source>
</evidence>
<evidence type="ECO:0000313" key="6">
    <source>
        <dbReference type="EMBL" id="BAR90785.1"/>
    </source>
</evidence>
<dbReference type="PROSITE" id="PS50405">
    <property type="entry name" value="GST_CTER"/>
    <property type="match status" value="1"/>
</dbReference>
<feature type="domain" description="GST N-terminal" evidence="4">
    <location>
        <begin position="1"/>
        <end position="19"/>
    </location>
</feature>
<dbReference type="GO" id="GO:0004364">
    <property type="term" value="F:glutathione transferase activity"/>
    <property type="evidence" value="ECO:0007669"/>
    <property type="project" value="UniProtKB-EC"/>
</dbReference>
<dbReference type="Pfam" id="PF14497">
    <property type="entry name" value="GST_C_3"/>
    <property type="match status" value="1"/>
</dbReference>
<evidence type="ECO:0000256" key="1">
    <source>
        <dbReference type="ARBA" id="ARBA00012452"/>
    </source>
</evidence>
<feature type="domain" description="GST C-terminal" evidence="5">
    <location>
        <begin position="21"/>
        <end position="171"/>
    </location>
</feature>
<reference evidence="6" key="1">
    <citation type="journal article" date="2015" name="Integr. Comp. Biol.">
        <title>Molecular Evidence for Convergence and Parallelism in Evolution of Complex Brains of Cephalopod Molluscs: Insights from Visual Systems.</title>
        <authorList>
            <person name="Yoshida M.A."/>
            <person name="Ogura A."/>
            <person name="Ikeo K."/>
            <person name="Shigeno S."/>
            <person name="Moritaki T."/>
            <person name="Winters G.C."/>
            <person name="Kohn A.B."/>
            <person name="Moroz L.L."/>
        </authorList>
    </citation>
    <scope>NUCLEOTIDE SEQUENCE</scope>
</reference>
<dbReference type="InterPro" id="IPR050213">
    <property type="entry name" value="GST_superfamily"/>
</dbReference>
<accession>A0A0H5B8M1</accession>
<dbReference type="InterPro" id="IPR003083">
    <property type="entry name" value="S-crystallin"/>
</dbReference>
<keyword evidence="2" id="KW-0808">Transferase</keyword>
<dbReference type="Gene3D" id="1.20.1050.10">
    <property type="match status" value="1"/>
</dbReference>
<dbReference type="PANTHER" id="PTHR11571:SF224">
    <property type="entry name" value="HEMATOPOIETIC PROSTAGLANDIN D SYNTHASE"/>
    <property type="match status" value="1"/>
</dbReference>
<dbReference type="SUPFAM" id="SSF47616">
    <property type="entry name" value="GST C-terminal domain-like"/>
    <property type="match status" value="1"/>
</dbReference>
<evidence type="ECO:0000256" key="2">
    <source>
        <dbReference type="ARBA" id="ARBA00022679"/>
    </source>
</evidence>
<proteinExistence type="evidence at transcript level"/>
<dbReference type="PROSITE" id="PS50404">
    <property type="entry name" value="GST_NTER"/>
    <property type="match status" value="1"/>
</dbReference>
<dbReference type="InterPro" id="IPR010987">
    <property type="entry name" value="Glutathione-S-Trfase_C-like"/>
</dbReference>
<dbReference type="PRINTS" id="PR01269">
    <property type="entry name" value="SCRYSTALLIN"/>
</dbReference>
<dbReference type="EMBL" id="LC021448">
    <property type="protein sequence ID" value="BAR90785.1"/>
    <property type="molecule type" value="mRNA"/>
</dbReference>